<name>A0A182WP08_9DIPT</name>
<dbReference type="AlphaFoldDB" id="A0A182WP08"/>
<sequence>RTARTGVVTRRAYQVYSKAVVSVACSIARKPQLGECFQLTVPVTPSVELFAPKKTAMRKSTTTTVRTPRVPRVGRVCRQLHQYLCDGVDQERHPFIRQLLAPISTLLATSSTALAGPAH</sequence>
<organism evidence="1 2">
    <name type="scientific">Anopheles minimus</name>
    <dbReference type="NCBI Taxonomy" id="112268"/>
    <lineage>
        <taxon>Eukaryota</taxon>
        <taxon>Metazoa</taxon>
        <taxon>Ecdysozoa</taxon>
        <taxon>Arthropoda</taxon>
        <taxon>Hexapoda</taxon>
        <taxon>Insecta</taxon>
        <taxon>Pterygota</taxon>
        <taxon>Neoptera</taxon>
        <taxon>Endopterygota</taxon>
        <taxon>Diptera</taxon>
        <taxon>Nematocera</taxon>
        <taxon>Culicoidea</taxon>
        <taxon>Culicidae</taxon>
        <taxon>Anophelinae</taxon>
        <taxon>Anopheles</taxon>
    </lineage>
</organism>
<evidence type="ECO:0000313" key="2">
    <source>
        <dbReference type="Proteomes" id="UP000075920"/>
    </source>
</evidence>
<protein>
    <submittedName>
        <fullName evidence="1">Uncharacterized protein</fullName>
    </submittedName>
</protein>
<evidence type="ECO:0000313" key="1">
    <source>
        <dbReference type="EnsemblMetazoa" id="AMIN014424-PA"/>
    </source>
</evidence>
<dbReference type="Proteomes" id="UP000075920">
    <property type="component" value="Unassembled WGS sequence"/>
</dbReference>
<accession>A0A182WP08</accession>
<dbReference type="VEuPathDB" id="VectorBase:AMIN014424"/>
<proteinExistence type="predicted"/>
<reference evidence="2" key="1">
    <citation type="submission" date="2013-03" db="EMBL/GenBank/DDBJ databases">
        <title>The Genome Sequence of Anopheles minimus MINIMUS1.</title>
        <authorList>
            <consortium name="The Broad Institute Genomics Platform"/>
            <person name="Neafsey D.E."/>
            <person name="Walton C."/>
            <person name="Walker B."/>
            <person name="Young S.K."/>
            <person name="Zeng Q."/>
            <person name="Gargeya S."/>
            <person name="Fitzgerald M."/>
            <person name="Haas B."/>
            <person name="Abouelleil A."/>
            <person name="Allen A.W."/>
            <person name="Alvarado L."/>
            <person name="Arachchi H.M."/>
            <person name="Berlin A.M."/>
            <person name="Chapman S.B."/>
            <person name="Gainer-Dewar J."/>
            <person name="Goldberg J."/>
            <person name="Griggs A."/>
            <person name="Gujja S."/>
            <person name="Hansen M."/>
            <person name="Howarth C."/>
            <person name="Imamovic A."/>
            <person name="Ireland A."/>
            <person name="Larimer J."/>
            <person name="McCowan C."/>
            <person name="Murphy C."/>
            <person name="Pearson M."/>
            <person name="Poon T.W."/>
            <person name="Priest M."/>
            <person name="Roberts A."/>
            <person name="Saif S."/>
            <person name="Shea T."/>
            <person name="Sisk P."/>
            <person name="Sykes S."/>
            <person name="Wortman J."/>
            <person name="Nusbaum C."/>
            <person name="Birren B."/>
        </authorList>
    </citation>
    <scope>NUCLEOTIDE SEQUENCE [LARGE SCALE GENOMIC DNA]</scope>
    <source>
        <strain evidence="2">MINIMUS1</strain>
    </source>
</reference>
<reference evidence="1" key="2">
    <citation type="submission" date="2020-05" db="UniProtKB">
        <authorList>
            <consortium name="EnsemblMetazoa"/>
        </authorList>
    </citation>
    <scope>IDENTIFICATION</scope>
    <source>
        <strain evidence="1">MINIMUS1</strain>
    </source>
</reference>
<dbReference type="EnsemblMetazoa" id="AMIN014424-RA">
    <property type="protein sequence ID" value="AMIN014424-PA"/>
    <property type="gene ID" value="AMIN014424"/>
</dbReference>
<keyword evidence="2" id="KW-1185">Reference proteome</keyword>